<organism evidence="3 4">
    <name type="scientific">Comamonas piscis</name>
    <dbReference type="NCBI Taxonomy" id="1562974"/>
    <lineage>
        <taxon>Bacteria</taxon>
        <taxon>Pseudomonadati</taxon>
        <taxon>Pseudomonadota</taxon>
        <taxon>Betaproteobacteria</taxon>
        <taxon>Burkholderiales</taxon>
        <taxon>Comamonadaceae</taxon>
        <taxon>Comamonas</taxon>
    </lineage>
</organism>
<reference evidence="3 4" key="1">
    <citation type="journal article" date="2020" name="G3 (Bethesda)">
        <title>CeMbio - The Caenorhabditis elegans Microbiome Resource.</title>
        <authorList>
            <person name="Dirksen P."/>
            <person name="Assie A."/>
            <person name="Zimmermann J."/>
            <person name="Zhang F."/>
            <person name="Tietje A.M."/>
            <person name="Marsh S.A."/>
            <person name="Felix M.A."/>
            <person name="Shapira M."/>
            <person name="Kaleta C."/>
            <person name="Schulenburg H."/>
            <person name="Samuel B."/>
        </authorList>
    </citation>
    <scope>NUCLEOTIDE SEQUENCE [LARGE SCALE GENOMIC DNA]</scope>
    <source>
        <strain evidence="3 4">BIGb0172</strain>
    </source>
</reference>
<dbReference type="PIRSF" id="PIRSF017082">
    <property type="entry name" value="YflP"/>
    <property type="match status" value="1"/>
</dbReference>
<dbReference type="PANTHER" id="PTHR42928:SF5">
    <property type="entry name" value="BLR1237 PROTEIN"/>
    <property type="match status" value="1"/>
</dbReference>
<dbReference type="SUPFAM" id="SSF53850">
    <property type="entry name" value="Periplasmic binding protein-like II"/>
    <property type="match status" value="1"/>
</dbReference>
<keyword evidence="4" id="KW-1185">Reference proteome</keyword>
<sequence>MSPSTRSRIAAACLPTRRNVLAASLLGAAALLPFASQAADPKKYPERAVRVVVGFSAGGTTDVVARIMAKELTAELGQSFVVDNKPGAGSNIATEQVARADNDGYTLLFVAVTSAINQTLYPKVRFDLEKDFAPVALGAKVPNVLVVNPNVPVNSVQELIAYAKANPDKVSYASSGSGTSIHMAGELFKMRTGLKTQHIPYKGSSPALTDLMGGQVQFMFDNMPSAWPHAKAGKLKALAVTTTKRSPTAPDLPTMEESGIKPFDVSSWFGLIAPAGTPPEVVQKLNAAMNRAFDKPQVKEAYEKLGAVAEKNTPEQFGAFIKSEVAGWAPVVKSSGATVD</sequence>
<evidence type="ECO:0000256" key="2">
    <source>
        <dbReference type="SAM" id="SignalP"/>
    </source>
</evidence>
<dbReference type="Proteomes" id="UP000515240">
    <property type="component" value="Chromosome"/>
</dbReference>
<dbReference type="PANTHER" id="PTHR42928">
    <property type="entry name" value="TRICARBOXYLATE-BINDING PROTEIN"/>
    <property type="match status" value="1"/>
</dbReference>
<dbReference type="Gene3D" id="3.40.190.10">
    <property type="entry name" value="Periplasmic binding protein-like II"/>
    <property type="match status" value="1"/>
</dbReference>
<evidence type="ECO:0000313" key="3">
    <source>
        <dbReference type="EMBL" id="QMV73685.1"/>
    </source>
</evidence>
<dbReference type="Gene3D" id="3.40.190.150">
    <property type="entry name" value="Bordetella uptake gene, domain 1"/>
    <property type="match status" value="1"/>
</dbReference>
<feature type="chain" id="PRO_5029017905" evidence="2">
    <location>
        <begin position="39"/>
        <end position="340"/>
    </location>
</feature>
<dbReference type="KEGG" id="cpis:HS961_13090"/>
<dbReference type="RefSeq" id="WP_182322608.1">
    <property type="nucleotide sequence ID" value="NZ_CP058554.1"/>
</dbReference>
<name>A0A7G5EI60_9BURK</name>
<proteinExistence type="inferred from homology"/>
<dbReference type="InterPro" id="IPR042100">
    <property type="entry name" value="Bug_dom1"/>
</dbReference>
<dbReference type="EMBL" id="CP058554">
    <property type="protein sequence ID" value="QMV73685.1"/>
    <property type="molecule type" value="Genomic_DNA"/>
</dbReference>
<evidence type="ECO:0000256" key="1">
    <source>
        <dbReference type="ARBA" id="ARBA00006987"/>
    </source>
</evidence>
<dbReference type="CDD" id="cd13578">
    <property type="entry name" value="PBP2_Bug27"/>
    <property type="match status" value="1"/>
</dbReference>
<dbReference type="Pfam" id="PF03401">
    <property type="entry name" value="TctC"/>
    <property type="match status" value="1"/>
</dbReference>
<accession>A0A7G5EI60</accession>
<comment type="similarity">
    <text evidence="1">Belongs to the UPF0065 (bug) family.</text>
</comment>
<gene>
    <name evidence="3" type="ORF">HS961_13090</name>
</gene>
<keyword evidence="2" id="KW-0732">Signal</keyword>
<evidence type="ECO:0000313" key="4">
    <source>
        <dbReference type="Proteomes" id="UP000515240"/>
    </source>
</evidence>
<dbReference type="AlphaFoldDB" id="A0A7G5EI60"/>
<protein>
    <submittedName>
        <fullName evidence="3">Tripartite tricarboxylate transporter substrate binding protein</fullName>
    </submittedName>
</protein>
<dbReference type="InterPro" id="IPR005064">
    <property type="entry name" value="BUG"/>
</dbReference>
<feature type="signal peptide" evidence="2">
    <location>
        <begin position="1"/>
        <end position="38"/>
    </location>
</feature>